<dbReference type="AlphaFoldDB" id="A0A9D2GS26"/>
<dbReference type="InterPro" id="IPR032265">
    <property type="entry name" value="DUF4831"/>
</dbReference>
<gene>
    <name evidence="2" type="ORF">IAC04_07910</name>
</gene>
<evidence type="ECO:0000313" key="2">
    <source>
        <dbReference type="EMBL" id="HIZ86400.1"/>
    </source>
</evidence>
<reference evidence="2" key="2">
    <citation type="submission" date="2021-04" db="EMBL/GenBank/DDBJ databases">
        <authorList>
            <person name="Gilroy R."/>
        </authorList>
    </citation>
    <scope>NUCLEOTIDE SEQUENCE</scope>
    <source>
        <strain evidence="2">Gambia16-554</strain>
    </source>
</reference>
<comment type="caution">
    <text evidence="2">The sequence shown here is derived from an EMBL/GenBank/DDBJ whole genome shotgun (WGS) entry which is preliminary data.</text>
</comment>
<proteinExistence type="predicted"/>
<accession>A0A9D2GS26</accession>
<keyword evidence="1" id="KW-0732">Signal</keyword>
<evidence type="ECO:0000256" key="1">
    <source>
        <dbReference type="SAM" id="SignalP"/>
    </source>
</evidence>
<feature type="signal peptide" evidence="1">
    <location>
        <begin position="1"/>
        <end position="27"/>
    </location>
</feature>
<protein>
    <submittedName>
        <fullName evidence="2">DUF4831 family protein</fullName>
    </submittedName>
</protein>
<dbReference type="Proteomes" id="UP000824115">
    <property type="component" value="Unassembled WGS sequence"/>
</dbReference>
<dbReference type="EMBL" id="DXAW01000135">
    <property type="protein sequence ID" value="HIZ86400.1"/>
    <property type="molecule type" value="Genomic_DNA"/>
</dbReference>
<evidence type="ECO:0000313" key="3">
    <source>
        <dbReference type="Proteomes" id="UP000824115"/>
    </source>
</evidence>
<sequence>MEKKNVMKRRILTTLAAAAAMTAAASAQTVVYSLPSTTIHLEVKTVRSDYTPGPYAAYAKKYLGIEVPLSESSTFTLSDIKLTPCLEADRSSSYVINLDGLEDRASMLTFLEFSSQGLVMLSDADNGKENIWRFPSIAPGNADLASEATGNLTSTETVLYRSERNNEGEYERVAFKQSQVVEKSTEKKAQEAASTILYLRQQRINIITGNTDATFSGDALRAAVEEINRTEDMLMSLFTGRTDLSVQTEHFDVVPESTREDDIAVAFRISDTQGLLSANDISGRPIVIEITPENGIIEEETEQVIEETESRNRKARYEAAQRGDIVYRIPAICTVRIIDGQNQILRSRMPVYQKGQDLSFPVSVLIK</sequence>
<dbReference type="Pfam" id="PF16115">
    <property type="entry name" value="DUF4831"/>
    <property type="match status" value="1"/>
</dbReference>
<name>A0A9D2GS26_9BACT</name>
<organism evidence="2 3">
    <name type="scientific">Candidatus Coprenecus stercoravium</name>
    <dbReference type="NCBI Taxonomy" id="2840735"/>
    <lineage>
        <taxon>Bacteria</taxon>
        <taxon>Pseudomonadati</taxon>
        <taxon>Bacteroidota</taxon>
        <taxon>Bacteroidia</taxon>
        <taxon>Bacteroidales</taxon>
        <taxon>Rikenellaceae</taxon>
        <taxon>Rikenellaceae incertae sedis</taxon>
        <taxon>Candidatus Coprenecus</taxon>
    </lineage>
</organism>
<feature type="chain" id="PRO_5038472342" evidence="1">
    <location>
        <begin position="28"/>
        <end position="367"/>
    </location>
</feature>
<reference evidence="2" key="1">
    <citation type="journal article" date="2021" name="PeerJ">
        <title>Extensive microbial diversity within the chicken gut microbiome revealed by metagenomics and culture.</title>
        <authorList>
            <person name="Gilroy R."/>
            <person name="Ravi A."/>
            <person name="Getino M."/>
            <person name="Pursley I."/>
            <person name="Horton D.L."/>
            <person name="Alikhan N.F."/>
            <person name="Baker D."/>
            <person name="Gharbi K."/>
            <person name="Hall N."/>
            <person name="Watson M."/>
            <person name="Adriaenssens E.M."/>
            <person name="Foster-Nyarko E."/>
            <person name="Jarju S."/>
            <person name="Secka A."/>
            <person name="Antonio M."/>
            <person name="Oren A."/>
            <person name="Chaudhuri R.R."/>
            <person name="La Ragione R."/>
            <person name="Hildebrand F."/>
            <person name="Pallen M.J."/>
        </authorList>
    </citation>
    <scope>NUCLEOTIDE SEQUENCE</scope>
    <source>
        <strain evidence="2">Gambia16-554</strain>
    </source>
</reference>